<keyword evidence="4 7" id="KW-0812">Transmembrane</keyword>
<evidence type="ECO:0000256" key="5">
    <source>
        <dbReference type="ARBA" id="ARBA00022989"/>
    </source>
</evidence>
<evidence type="ECO:0000313" key="9">
    <source>
        <dbReference type="EMBL" id="PVY67851.1"/>
    </source>
</evidence>
<dbReference type="EMBL" id="QEKO01000001">
    <property type="protein sequence ID" value="PVY67851.1"/>
    <property type="molecule type" value="Genomic_DNA"/>
</dbReference>
<keyword evidence="3 9" id="KW-0808">Transferase</keyword>
<evidence type="ECO:0000256" key="2">
    <source>
        <dbReference type="ARBA" id="ARBA00022475"/>
    </source>
</evidence>
<evidence type="ECO:0000256" key="4">
    <source>
        <dbReference type="ARBA" id="ARBA00022692"/>
    </source>
</evidence>
<comment type="subcellular location">
    <subcellularLocation>
        <location evidence="1">Cell membrane</location>
        <topology evidence="1">Multi-pass membrane protein</topology>
    </subcellularLocation>
</comment>
<keyword evidence="6 7" id="KW-0472">Membrane</keyword>
<dbReference type="PANTHER" id="PTHR30443">
    <property type="entry name" value="INNER MEMBRANE PROTEIN"/>
    <property type="match status" value="1"/>
</dbReference>
<evidence type="ECO:0000313" key="10">
    <source>
        <dbReference type="Proteomes" id="UP000246145"/>
    </source>
</evidence>
<dbReference type="Gene3D" id="3.40.720.10">
    <property type="entry name" value="Alkaline Phosphatase, subunit A"/>
    <property type="match status" value="1"/>
</dbReference>
<dbReference type="InterPro" id="IPR058130">
    <property type="entry name" value="PEA_transf_C"/>
</dbReference>
<dbReference type="AlphaFoldDB" id="A0A2U1CPV8"/>
<organism evidence="9 10">
    <name type="scientific">Pusillimonas noertemannii</name>
    <dbReference type="NCBI Taxonomy" id="305977"/>
    <lineage>
        <taxon>Bacteria</taxon>
        <taxon>Pseudomonadati</taxon>
        <taxon>Pseudomonadota</taxon>
        <taxon>Betaproteobacteria</taxon>
        <taxon>Burkholderiales</taxon>
        <taxon>Alcaligenaceae</taxon>
        <taxon>Pusillimonas</taxon>
    </lineage>
</organism>
<feature type="transmembrane region" description="Helical" evidence="7">
    <location>
        <begin position="158"/>
        <end position="179"/>
    </location>
</feature>
<evidence type="ECO:0000256" key="7">
    <source>
        <dbReference type="SAM" id="Phobius"/>
    </source>
</evidence>
<dbReference type="PANTHER" id="PTHR30443:SF2">
    <property type="entry name" value="PHOSPHOETHANOLAMINE TRANSFERASE EPTC"/>
    <property type="match status" value="1"/>
</dbReference>
<protein>
    <submittedName>
        <fullName evidence="9">Glucan phosphoethanolaminetransferase (Alkaline phosphatase superfamily)</fullName>
    </submittedName>
</protein>
<evidence type="ECO:0000256" key="3">
    <source>
        <dbReference type="ARBA" id="ARBA00022679"/>
    </source>
</evidence>
<gene>
    <name evidence="9" type="ORF">C7440_0234</name>
</gene>
<evidence type="ECO:0000256" key="6">
    <source>
        <dbReference type="ARBA" id="ARBA00023136"/>
    </source>
</evidence>
<feature type="transmembrane region" description="Helical" evidence="7">
    <location>
        <begin position="329"/>
        <end position="349"/>
    </location>
</feature>
<dbReference type="CDD" id="cd16017">
    <property type="entry name" value="LptA"/>
    <property type="match status" value="1"/>
</dbReference>
<comment type="caution">
    <text evidence="9">The sequence shown here is derived from an EMBL/GenBank/DDBJ whole genome shotgun (WGS) entry which is preliminary data.</text>
</comment>
<keyword evidence="10" id="KW-1185">Reference proteome</keyword>
<evidence type="ECO:0000256" key="1">
    <source>
        <dbReference type="ARBA" id="ARBA00004651"/>
    </source>
</evidence>
<dbReference type="GO" id="GO:0009244">
    <property type="term" value="P:lipopolysaccharide core region biosynthetic process"/>
    <property type="evidence" value="ECO:0007669"/>
    <property type="project" value="TreeGrafter"/>
</dbReference>
<evidence type="ECO:0000259" key="8">
    <source>
        <dbReference type="Pfam" id="PF00884"/>
    </source>
</evidence>
<dbReference type="Pfam" id="PF00884">
    <property type="entry name" value="Sulfatase"/>
    <property type="match status" value="1"/>
</dbReference>
<dbReference type="GO" id="GO:0016776">
    <property type="term" value="F:phosphotransferase activity, phosphate group as acceptor"/>
    <property type="evidence" value="ECO:0007669"/>
    <property type="project" value="TreeGrafter"/>
</dbReference>
<feature type="domain" description="Sulfatase N-terminal" evidence="8">
    <location>
        <begin position="395"/>
        <end position="688"/>
    </location>
</feature>
<feature type="transmembrane region" description="Helical" evidence="7">
    <location>
        <begin position="213"/>
        <end position="231"/>
    </location>
</feature>
<proteinExistence type="predicted"/>
<reference evidence="9 10" key="1">
    <citation type="submission" date="2018-04" db="EMBL/GenBank/DDBJ databases">
        <title>Genomic Encyclopedia of Type Strains, Phase IV (KMG-IV): sequencing the most valuable type-strain genomes for metagenomic binning, comparative biology and taxonomic classification.</title>
        <authorList>
            <person name="Goeker M."/>
        </authorList>
    </citation>
    <scope>NUCLEOTIDE SEQUENCE [LARGE SCALE GENOMIC DNA]</scope>
    <source>
        <strain evidence="9 10">DSM 10065</strain>
    </source>
</reference>
<name>A0A2U1CPV8_9BURK</name>
<dbReference type="GO" id="GO:0005886">
    <property type="term" value="C:plasma membrane"/>
    <property type="evidence" value="ECO:0007669"/>
    <property type="project" value="UniProtKB-SubCell"/>
</dbReference>
<dbReference type="InterPro" id="IPR040423">
    <property type="entry name" value="PEA_transferase"/>
</dbReference>
<dbReference type="InterPro" id="IPR000917">
    <property type="entry name" value="Sulfatase_N"/>
</dbReference>
<feature type="transmembrane region" description="Helical" evidence="7">
    <location>
        <begin position="243"/>
        <end position="266"/>
    </location>
</feature>
<keyword evidence="5 7" id="KW-1133">Transmembrane helix</keyword>
<dbReference type="InterPro" id="IPR017850">
    <property type="entry name" value="Alkaline_phosphatase_core_sf"/>
</dbReference>
<keyword evidence="2" id="KW-1003">Cell membrane</keyword>
<dbReference type="SUPFAM" id="SSF53649">
    <property type="entry name" value="Alkaline phosphatase-like"/>
    <property type="match status" value="1"/>
</dbReference>
<sequence length="969" mass="110311">MTVRRAFLTLAVAVCIFALYFAVQPLGPGYEQLDRSSYSATAIGINAENQWSEFVDDKQGILFVHPGEIEPVLVKLRFASSGNAVLTFFIREGGQLGNIKFTLRHNGELIGSHEVIYDHSPTTVGLKIASGDIVEIEAEKNGITAQDWGQIRIEQRSAIFTLEEVLVPLLWAFLAFYLASKRHLTVVVNAYLIFLIYIVADKLTFGLLDFRNISAYSALAISLTFIFVWVYQELYWARRFRLAAALSFFLALILYVVPVTYIIYYLNFHESIDKSILFAIFQTNLTETIEYLHDFVSPLWLWGAMITALAIGFLLLSHEKRVPTVFERSLLLFLIVTFAVPTLISVDALRLPHFTFRTAAEYHRELSAFRAIQESRAAGIDNLTAAKDHNDEIHIVVIGESLNRRHMGLYGYFRETTPSLTRLRKSGELIVYENAFSSHTHTMQVLSQALTEANQFNHRSYFESSSLIDVLKAADVNTVWLTNQNLLGAWDNMVSVIANTADQLVGINRAIGTTVATDTWDAELLPPIADALHPKTKQSQVIFVHLMGSHSNYCSRFPEEYQDYTEPLPRGIAGSSIDHQPKLAQSLNCYDNSVLYNDYVVNRIISLLRESGTVGSVTYFSDHGDDVMAQLGHNSTKFTFDMAAIPLMFWLSDSYIERYPLKYKYLNQHSAKLFTNDLLFDTLLGVIDVRSDKRQEKFDLSSEAFHLEESKASTLHGKIPLFNDANYIWWQRFNRESLADIEQDERVIPHRVNSIGKLHDIWAAGYRSFEVDVIFNLNESSGFRIGHESATSGLPFEAYLDSINVSEVRKIWFDLKNLTAENYQEVLAALQSLDDRYALKDRLILESSTTGDWFKIFREEGWHTSYYTPTDRIVELLARNNISELNELAQQIAAQVEVQNVAAVSFDHRGYSFIKQYLESKLAKDVVYHSWVGPAISTSEFLKKLSQTPIYLDKRVRTVLIPFHSPFHL</sequence>
<feature type="transmembrane region" description="Helical" evidence="7">
    <location>
        <begin position="186"/>
        <end position="207"/>
    </location>
</feature>
<dbReference type="Proteomes" id="UP000246145">
    <property type="component" value="Unassembled WGS sequence"/>
</dbReference>
<accession>A0A2U1CPV8</accession>
<feature type="transmembrane region" description="Helical" evidence="7">
    <location>
        <begin position="299"/>
        <end position="317"/>
    </location>
</feature>